<accession>A0A399EZZ6</accession>
<proteinExistence type="predicted"/>
<protein>
    <submittedName>
        <fullName evidence="1">Uncharacterized protein</fullName>
    </submittedName>
</protein>
<dbReference type="Proteomes" id="UP000265800">
    <property type="component" value="Unassembled WGS sequence"/>
</dbReference>
<reference evidence="1 2" key="1">
    <citation type="submission" date="2018-08" db="EMBL/GenBank/DDBJ databases">
        <title>Meiothermus luteus KCTC 52599 genome sequencing project.</title>
        <authorList>
            <person name="Da Costa M.S."/>
            <person name="Albuquerque L."/>
            <person name="Raposo P."/>
            <person name="Froufe H.J.C."/>
            <person name="Barroso C.S."/>
            <person name="Egas C."/>
        </authorList>
    </citation>
    <scope>NUCLEOTIDE SEQUENCE [LARGE SCALE GENOMIC DNA]</scope>
    <source>
        <strain evidence="1 2">KCTC 52599</strain>
    </source>
</reference>
<evidence type="ECO:0000313" key="1">
    <source>
        <dbReference type="EMBL" id="RIH90107.1"/>
    </source>
</evidence>
<dbReference type="AlphaFoldDB" id="A0A399EZZ6"/>
<keyword evidence="2" id="KW-1185">Reference proteome</keyword>
<dbReference type="RefSeq" id="WP_119358758.1">
    <property type="nucleotide sequence ID" value="NZ_QWKZ01000001.1"/>
</dbReference>
<dbReference type="EMBL" id="QWKZ01000001">
    <property type="protein sequence ID" value="RIH90107.1"/>
    <property type="molecule type" value="Genomic_DNA"/>
</dbReference>
<name>A0A399EZZ6_9DEIN</name>
<sequence length="120" mass="13961">MLLVKVQVDEPQYVLVQHGRVVASWFAFTMWGSMVKRLLEQLDFRVEEVDATAMVRSFGELGDEYNPEWEIPALIQKVLEEFGVEALRRPLERDQAMHLWEKARVLGGLFLPKNVHLIPE</sequence>
<evidence type="ECO:0000313" key="2">
    <source>
        <dbReference type="Proteomes" id="UP000265800"/>
    </source>
</evidence>
<comment type="caution">
    <text evidence="1">The sequence shown here is derived from an EMBL/GenBank/DDBJ whole genome shotgun (WGS) entry which is preliminary data.</text>
</comment>
<gene>
    <name evidence="1" type="ORF">Mlute_00029</name>
</gene>
<organism evidence="1 2">
    <name type="scientific">Meiothermus luteus</name>
    <dbReference type="NCBI Taxonomy" id="2026184"/>
    <lineage>
        <taxon>Bacteria</taxon>
        <taxon>Thermotogati</taxon>
        <taxon>Deinococcota</taxon>
        <taxon>Deinococci</taxon>
        <taxon>Thermales</taxon>
        <taxon>Thermaceae</taxon>
        <taxon>Meiothermus</taxon>
    </lineage>
</organism>